<sequence>MVHGLFIVISIIGPQDWCQSSLLIGSCKGWLSLLLIVARINVPNLD</sequence>
<organism evidence="1 2">
    <name type="scientific">Rubroshorea leprosula</name>
    <dbReference type="NCBI Taxonomy" id="152421"/>
    <lineage>
        <taxon>Eukaryota</taxon>
        <taxon>Viridiplantae</taxon>
        <taxon>Streptophyta</taxon>
        <taxon>Embryophyta</taxon>
        <taxon>Tracheophyta</taxon>
        <taxon>Spermatophyta</taxon>
        <taxon>Magnoliopsida</taxon>
        <taxon>eudicotyledons</taxon>
        <taxon>Gunneridae</taxon>
        <taxon>Pentapetalae</taxon>
        <taxon>rosids</taxon>
        <taxon>malvids</taxon>
        <taxon>Malvales</taxon>
        <taxon>Dipterocarpaceae</taxon>
        <taxon>Rubroshorea</taxon>
    </lineage>
</organism>
<proteinExistence type="predicted"/>
<keyword evidence="2" id="KW-1185">Reference proteome</keyword>
<reference evidence="1 2" key="1">
    <citation type="journal article" date="2021" name="Commun. Biol.">
        <title>The genome of Shorea leprosula (Dipterocarpaceae) highlights the ecological relevance of drought in aseasonal tropical rainforests.</title>
        <authorList>
            <person name="Ng K.K.S."/>
            <person name="Kobayashi M.J."/>
            <person name="Fawcett J.A."/>
            <person name="Hatakeyama M."/>
            <person name="Paape T."/>
            <person name="Ng C.H."/>
            <person name="Ang C.C."/>
            <person name="Tnah L.H."/>
            <person name="Lee C.T."/>
            <person name="Nishiyama T."/>
            <person name="Sese J."/>
            <person name="O'Brien M.J."/>
            <person name="Copetti D."/>
            <person name="Mohd Noor M.I."/>
            <person name="Ong R.C."/>
            <person name="Putra M."/>
            <person name="Sireger I.Z."/>
            <person name="Indrioko S."/>
            <person name="Kosugi Y."/>
            <person name="Izuno A."/>
            <person name="Isagi Y."/>
            <person name="Lee S.L."/>
            <person name="Shimizu K.K."/>
        </authorList>
    </citation>
    <scope>NUCLEOTIDE SEQUENCE [LARGE SCALE GENOMIC DNA]</scope>
    <source>
        <strain evidence="1">214</strain>
    </source>
</reference>
<dbReference type="EMBL" id="BPVZ01000002">
    <property type="protein sequence ID" value="GKU88253.1"/>
    <property type="molecule type" value="Genomic_DNA"/>
</dbReference>
<name>A0AAV5HHH3_9ROSI</name>
<dbReference type="AlphaFoldDB" id="A0AAV5HHH3"/>
<evidence type="ECO:0000313" key="1">
    <source>
        <dbReference type="EMBL" id="GKU88253.1"/>
    </source>
</evidence>
<protein>
    <submittedName>
        <fullName evidence="1">Uncharacterized protein</fullName>
    </submittedName>
</protein>
<comment type="caution">
    <text evidence="1">The sequence shown here is derived from an EMBL/GenBank/DDBJ whole genome shotgun (WGS) entry which is preliminary data.</text>
</comment>
<accession>A0AAV5HHH3</accession>
<dbReference type="Proteomes" id="UP001054252">
    <property type="component" value="Unassembled WGS sequence"/>
</dbReference>
<evidence type="ECO:0000313" key="2">
    <source>
        <dbReference type="Proteomes" id="UP001054252"/>
    </source>
</evidence>
<gene>
    <name evidence="1" type="ORF">SLEP1_g2537</name>
</gene>